<evidence type="ECO:0000259" key="1">
    <source>
        <dbReference type="Pfam" id="PF13470"/>
    </source>
</evidence>
<dbReference type="Proteomes" id="UP000000536">
    <property type="component" value="Chromosome"/>
</dbReference>
<dbReference type="STRING" id="69014.TK1343"/>
<dbReference type="PANTHER" id="PTHR34610:SF3">
    <property type="entry name" value="SSL7007 PROTEIN"/>
    <property type="match status" value="1"/>
</dbReference>
<dbReference type="GeneID" id="78447863"/>
<name>Q5JGU5_THEKO</name>
<dbReference type="EnsemblBacteria" id="BAD85532">
    <property type="protein sequence ID" value="BAD85532"/>
    <property type="gene ID" value="TK1343"/>
</dbReference>
<proteinExistence type="predicted"/>
<keyword evidence="3" id="KW-1185">Reference proteome</keyword>
<dbReference type="OrthoDB" id="96391at2157"/>
<sequence length="185" mass="20990">MPRGKIRTVFDTSILVSALKSRSPSKSPAWFCLTCLKEKFLENYVSSEIIEEMKFTLAIIAIEVASKTNRKGVLALADELIELIQRNSKKIVPKVDFSRDQSVIRIIKDESDIKFLNVVYSAKAKFLLTQNTGHFGNFVVSGGKTGKAKIRQHYFNVMTAREFQSYLSSAYPKIAEKCKKKRKKS</sequence>
<gene>
    <name evidence="2" type="ordered locus">TK1343</name>
</gene>
<dbReference type="EMBL" id="AP006878">
    <property type="protein sequence ID" value="BAD85532.1"/>
    <property type="molecule type" value="Genomic_DNA"/>
</dbReference>
<feature type="domain" description="PIN" evidence="1">
    <location>
        <begin position="7"/>
        <end position="132"/>
    </location>
</feature>
<dbReference type="KEGG" id="tko:TK1343"/>
<protein>
    <submittedName>
        <fullName evidence="2">Predicted nucleic acid-binding protein, containing PIN domain</fullName>
    </submittedName>
</protein>
<dbReference type="InParanoid" id="Q5JGU5"/>
<accession>Q5JGU5</accession>
<dbReference type="RefSeq" id="WP_011250294.1">
    <property type="nucleotide sequence ID" value="NC_006624.1"/>
</dbReference>
<dbReference type="HOGENOM" id="CLU_116617_1_0_2"/>
<dbReference type="NCBIfam" id="TIGR00305">
    <property type="entry name" value="putative toxin-antitoxin system toxin component, PIN family"/>
    <property type="match status" value="1"/>
</dbReference>
<dbReference type="AlphaFoldDB" id="Q5JGU5"/>
<dbReference type="InterPro" id="IPR002850">
    <property type="entry name" value="PIN_toxin-like"/>
</dbReference>
<reference evidence="2 3" key="1">
    <citation type="journal article" date="2005" name="Genome Res.">
        <title>Complete genome sequence of the hyperthermophilic archaeon Thermococcus kodakaraensis KOD1 and comparison with Pyrococcus genomes.</title>
        <authorList>
            <person name="Fukui T."/>
            <person name="Atomi H."/>
            <person name="Kanai T."/>
            <person name="Matsumi R."/>
            <person name="Fujiwara S."/>
            <person name="Imanaka T."/>
        </authorList>
    </citation>
    <scope>NUCLEOTIDE SEQUENCE [LARGE SCALE GENOMIC DNA]</scope>
    <source>
        <strain evidence="3">ATCC BAA-918 / JCM 12380 / KOD1</strain>
    </source>
</reference>
<dbReference type="InterPro" id="IPR002716">
    <property type="entry name" value="PIN_dom"/>
</dbReference>
<organism evidence="2 3">
    <name type="scientific">Thermococcus kodakarensis (strain ATCC BAA-918 / JCM 12380 / KOD1)</name>
    <name type="common">Pyrococcus kodakaraensis (strain KOD1)</name>
    <dbReference type="NCBI Taxonomy" id="69014"/>
    <lineage>
        <taxon>Archaea</taxon>
        <taxon>Methanobacteriati</taxon>
        <taxon>Methanobacteriota</taxon>
        <taxon>Thermococci</taxon>
        <taxon>Thermococcales</taxon>
        <taxon>Thermococcaceae</taxon>
        <taxon>Thermococcus</taxon>
    </lineage>
</organism>
<evidence type="ECO:0000313" key="3">
    <source>
        <dbReference type="Proteomes" id="UP000000536"/>
    </source>
</evidence>
<dbReference type="PhylomeDB" id="Q5JGU5"/>
<evidence type="ECO:0000313" key="2">
    <source>
        <dbReference type="EMBL" id="BAD85532.1"/>
    </source>
</evidence>
<dbReference type="PANTHER" id="PTHR34610">
    <property type="entry name" value="SSL7007 PROTEIN"/>
    <property type="match status" value="1"/>
</dbReference>
<dbReference type="Pfam" id="PF13470">
    <property type="entry name" value="PIN_3"/>
    <property type="match status" value="1"/>
</dbReference>
<dbReference type="eggNOG" id="arCOG02120">
    <property type="taxonomic scope" value="Archaea"/>
</dbReference>